<evidence type="ECO:0000313" key="2">
    <source>
        <dbReference type="EMBL" id="KFD47783.1"/>
    </source>
</evidence>
<feature type="compositionally biased region" description="Low complexity" evidence="1">
    <location>
        <begin position="125"/>
        <end position="135"/>
    </location>
</feature>
<dbReference type="PANTHER" id="PTHR22955:SF66">
    <property type="entry name" value="INTEGRASE CATALYTIC DOMAIN-CONTAINING PROTEIN"/>
    <property type="match status" value="1"/>
</dbReference>
<dbReference type="AlphaFoldDB" id="A0A085LS37"/>
<dbReference type="EMBL" id="KL363314">
    <property type="protein sequence ID" value="KFD47783.1"/>
    <property type="molecule type" value="Genomic_DNA"/>
</dbReference>
<gene>
    <name evidence="2" type="ORF">M513_11333</name>
</gene>
<name>A0A085LS37_9BILA</name>
<feature type="compositionally biased region" description="Polar residues" evidence="1">
    <location>
        <begin position="136"/>
        <end position="145"/>
    </location>
</feature>
<sequence length="647" mass="73391">MATVKNIRWLYKTIKDEETAAQFLCERGLLHSEKLCPVCGETMRLGRGGIAWCCYKRSCRREVSIRMGTWFENKRTKRSWNSMCQTATYRINKSVTARWNRHLRQAIAEALAEAPVQLGRSWSSTSSCSPGASTTEARGTHSSGASEAHAGKLAMPLLYPWRNSRLRPCCPSYRGTSELAARATGAHTQSVESLWAQAKRGNKRRCGTHRSALPSHLCEFTWRKRLAASDDAFDAILADILLLRPPRSDGIAYVHPSAAVNAHRSGTYGSRWQCKESRGGTPFDVAEITSGQALYVKAPYSNSLKAMWDSLHRTCVCSEPEHRAACSATADAANARSMAMAGGTDDGLPLVVVVEWPASSSSCSARMYRLRWLMCCENLRLSVNPVSPMEAAEQEHLTPFYDHENVVYIPFEQAIFSTSEDGTSDNKVVPRWEAPSLRSWQKCLWNIWKTKLSLKQTTTFYHTCSNGGIRWEDLIRGDVMPRWTNWKRQSREIKFDRFLRIMPNSNLTQIEMRTFYDVSESAYDGQTGKWKLLRESTDGETRAASVKRVTNTSTVGTRLTRLDEKDLEQTMQSVHYWSDGKVALSWIKSEAKNWKQCFRNRAEEIHQDNPADLVSRGLSVRKLKDATFWWHDHHDSLKVRHVAKAKN</sequence>
<evidence type="ECO:0000256" key="1">
    <source>
        <dbReference type="SAM" id="MobiDB-lite"/>
    </source>
</evidence>
<accession>A0A085LS37</accession>
<dbReference type="Proteomes" id="UP000030764">
    <property type="component" value="Unassembled WGS sequence"/>
</dbReference>
<protein>
    <submittedName>
        <fullName evidence="2">Uncharacterized protein</fullName>
    </submittedName>
</protein>
<reference evidence="2 3" key="1">
    <citation type="journal article" date="2014" name="Nat. Genet.">
        <title>Genome and transcriptome of the porcine whipworm Trichuris suis.</title>
        <authorList>
            <person name="Jex A.R."/>
            <person name="Nejsum P."/>
            <person name="Schwarz E.M."/>
            <person name="Hu L."/>
            <person name="Young N.D."/>
            <person name="Hall R.S."/>
            <person name="Korhonen P.K."/>
            <person name="Liao S."/>
            <person name="Thamsborg S."/>
            <person name="Xia J."/>
            <person name="Xu P."/>
            <person name="Wang S."/>
            <person name="Scheerlinck J.P."/>
            <person name="Hofmann A."/>
            <person name="Sternberg P.W."/>
            <person name="Wang J."/>
            <person name="Gasser R.B."/>
        </authorList>
    </citation>
    <scope>NUCLEOTIDE SEQUENCE [LARGE SCALE GENOMIC DNA]</scope>
    <source>
        <strain evidence="2">DCEP-RM93M</strain>
    </source>
</reference>
<keyword evidence="3" id="KW-1185">Reference proteome</keyword>
<feature type="region of interest" description="Disordered" evidence="1">
    <location>
        <begin position="125"/>
        <end position="148"/>
    </location>
</feature>
<proteinExistence type="predicted"/>
<dbReference type="PANTHER" id="PTHR22955">
    <property type="entry name" value="RETROTRANSPOSON"/>
    <property type="match status" value="1"/>
</dbReference>
<organism evidence="2 3">
    <name type="scientific">Trichuris suis</name>
    <name type="common">pig whipworm</name>
    <dbReference type="NCBI Taxonomy" id="68888"/>
    <lineage>
        <taxon>Eukaryota</taxon>
        <taxon>Metazoa</taxon>
        <taxon>Ecdysozoa</taxon>
        <taxon>Nematoda</taxon>
        <taxon>Enoplea</taxon>
        <taxon>Dorylaimia</taxon>
        <taxon>Trichinellida</taxon>
        <taxon>Trichuridae</taxon>
        <taxon>Trichuris</taxon>
    </lineage>
</organism>
<evidence type="ECO:0000313" key="3">
    <source>
        <dbReference type="Proteomes" id="UP000030764"/>
    </source>
</evidence>